<dbReference type="Proteomes" id="UP001195769">
    <property type="component" value="Unassembled WGS sequence"/>
</dbReference>
<dbReference type="AlphaFoldDB" id="A0AAD4E762"/>
<dbReference type="GeneID" id="64671260"/>
<reference evidence="1" key="1">
    <citation type="journal article" date="2020" name="New Phytol.">
        <title>Comparative genomics reveals dynamic genome evolution in host specialist ectomycorrhizal fungi.</title>
        <authorList>
            <person name="Lofgren L.A."/>
            <person name="Nguyen N.H."/>
            <person name="Vilgalys R."/>
            <person name="Ruytinx J."/>
            <person name="Liao H.L."/>
            <person name="Branco S."/>
            <person name="Kuo A."/>
            <person name="LaButti K."/>
            <person name="Lipzen A."/>
            <person name="Andreopoulos W."/>
            <person name="Pangilinan J."/>
            <person name="Riley R."/>
            <person name="Hundley H."/>
            <person name="Na H."/>
            <person name="Barry K."/>
            <person name="Grigoriev I.V."/>
            <person name="Stajich J.E."/>
            <person name="Kennedy P.G."/>
        </authorList>
    </citation>
    <scope>NUCLEOTIDE SEQUENCE</scope>
    <source>
        <strain evidence="1">FC203</strain>
    </source>
</reference>
<comment type="caution">
    <text evidence="1">The sequence shown here is derived from an EMBL/GenBank/DDBJ whole genome shotgun (WGS) entry which is preliminary data.</text>
</comment>
<gene>
    <name evidence="1" type="ORF">F5891DRAFT_980044</name>
</gene>
<dbReference type="RefSeq" id="XP_041226406.1">
    <property type="nucleotide sequence ID" value="XM_041376962.1"/>
</dbReference>
<accession>A0AAD4E762</accession>
<organism evidence="1 2">
    <name type="scientific">Suillus fuscotomentosus</name>
    <dbReference type="NCBI Taxonomy" id="1912939"/>
    <lineage>
        <taxon>Eukaryota</taxon>
        <taxon>Fungi</taxon>
        <taxon>Dikarya</taxon>
        <taxon>Basidiomycota</taxon>
        <taxon>Agaricomycotina</taxon>
        <taxon>Agaricomycetes</taxon>
        <taxon>Agaricomycetidae</taxon>
        <taxon>Boletales</taxon>
        <taxon>Suillineae</taxon>
        <taxon>Suillaceae</taxon>
        <taxon>Suillus</taxon>
    </lineage>
</organism>
<name>A0AAD4E762_9AGAM</name>
<keyword evidence="2" id="KW-1185">Reference proteome</keyword>
<protein>
    <recommendedName>
        <fullName evidence="3">BAH domain-containing protein</fullName>
    </recommendedName>
</protein>
<evidence type="ECO:0008006" key="3">
    <source>
        <dbReference type="Google" id="ProtNLM"/>
    </source>
</evidence>
<proteinExistence type="predicted"/>
<evidence type="ECO:0000313" key="1">
    <source>
        <dbReference type="EMBL" id="KAG1900830.1"/>
    </source>
</evidence>
<dbReference type="EMBL" id="JABBWK010000025">
    <property type="protein sequence ID" value="KAG1900830.1"/>
    <property type="molecule type" value="Genomic_DNA"/>
</dbReference>
<evidence type="ECO:0000313" key="2">
    <source>
        <dbReference type="Proteomes" id="UP001195769"/>
    </source>
</evidence>
<sequence>MTQKKFNELPTTRAIVYSIVSDEGVVSKIEYKVGQSVSVYAPKKGQREVDDNDLWYGIIECLCVDKRPKALQPFWVKIRWYWSKDLQEQSFKSASQSDSRFFDMRTNELLQSDLTQWSEASILAGQNTPSRWSSLMRSQDLKDLGVLMLYTPVGGIIQDVFKSFHHQSLSDPDFLLLKSILTSLMNYSKHFSAVQLKEELQLEYLEMDGLCVRSGDGTAS</sequence>